<reference evidence="2 4" key="1">
    <citation type="journal article" date="2017" name="Nat. Microbiol.">
        <title>Natural product diversity associated with the nematode symbionts Photorhabdus and Xenorhabdus.</title>
        <authorList>
            <person name="Tobias N.J."/>
            <person name="Wolff H."/>
            <person name="Djahanschiri B."/>
            <person name="Grundmann F."/>
            <person name="Kronenwerth M."/>
            <person name="Shi Y.M."/>
            <person name="Simonyi S."/>
            <person name="Grun P."/>
            <person name="Shapiro-Ilan D."/>
            <person name="Pidot S.J."/>
            <person name="Stinear T.P."/>
            <person name="Ebersberger I."/>
            <person name="Bode H.B."/>
        </authorList>
    </citation>
    <scope>NUCLEOTIDE SEQUENCE [LARGE SCALE GENOMIC DNA]</scope>
    <source>
        <strain evidence="2 4">DSM 16342</strain>
    </source>
</reference>
<reference evidence="3 5" key="2">
    <citation type="submission" date="2021-03" db="EMBL/GenBank/DDBJ databases">
        <title>Complete Genome Sequence Data of Xenorhabdus budapestensis strain C72, a Candidate Biological Control Agent, from China.</title>
        <authorList>
            <person name="LI B."/>
            <person name="WANG S."/>
            <person name="QIU D."/>
        </authorList>
    </citation>
    <scope>NUCLEOTIDE SEQUENCE [LARGE SCALE GENOMIC DNA]</scope>
    <source>
        <strain evidence="3 5">C-7-2</strain>
    </source>
</reference>
<dbReference type="NCBIfam" id="NF007918">
    <property type="entry name" value="PRK10633.1"/>
    <property type="match status" value="1"/>
</dbReference>
<organism evidence="2 4">
    <name type="scientific">Xenorhabdus budapestensis</name>
    <dbReference type="NCBI Taxonomy" id="290110"/>
    <lineage>
        <taxon>Bacteria</taxon>
        <taxon>Pseudomonadati</taxon>
        <taxon>Pseudomonadota</taxon>
        <taxon>Gammaproteobacteria</taxon>
        <taxon>Enterobacterales</taxon>
        <taxon>Morganellaceae</taxon>
        <taxon>Xenorhabdus</taxon>
    </lineage>
</organism>
<gene>
    <name evidence="3" type="ORF">HGO23_01880</name>
    <name evidence="2" type="ORF">Xbud_02258</name>
</gene>
<keyword evidence="5" id="KW-1185">Reference proteome</keyword>
<dbReference type="EMBL" id="NIBS01000011">
    <property type="protein sequence ID" value="PHM27404.1"/>
    <property type="molecule type" value="Genomic_DNA"/>
</dbReference>
<accession>A0A2D0IZN5</accession>
<keyword evidence="1" id="KW-1133">Transmembrane helix</keyword>
<dbReference type="Pfam" id="PF06196">
    <property type="entry name" value="DUF997"/>
    <property type="match status" value="1"/>
</dbReference>
<feature type="transmembrane region" description="Helical" evidence="1">
    <location>
        <begin position="44"/>
        <end position="65"/>
    </location>
</feature>
<keyword evidence="1" id="KW-0812">Transmembrane</keyword>
<dbReference type="Proteomes" id="UP000665047">
    <property type="component" value="Chromosome"/>
</dbReference>
<feature type="transmembrane region" description="Helical" evidence="1">
    <location>
        <begin position="12"/>
        <end position="32"/>
    </location>
</feature>
<evidence type="ECO:0000313" key="5">
    <source>
        <dbReference type="Proteomes" id="UP000665047"/>
    </source>
</evidence>
<keyword evidence="1" id="KW-0472">Membrane</keyword>
<evidence type="ECO:0000256" key="1">
    <source>
        <dbReference type="SAM" id="Phobius"/>
    </source>
</evidence>
<sequence>MDKRFVQSHKEARWAVFLTLAYLVGWLLSAYLPGNTTGFTGLPLWFELACLMLPILFIILCGMMVKFVFKEVPLEDNLVDDNAK</sequence>
<dbReference type="PANTHER" id="PTHR39174">
    <property type="entry name" value="INNER MEMBRANE PROTEIN-RELATED"/>
    <property type="match status" value="1"/>
</dbReference>
<protein>
    <submittedName>
        <fullName evidence="2">Membrane protein</fullName>
    </submittedName>
    <submittedName>
        <fullName evidence="3">YhdT family protein</fullName>
    </submittedName>
</protein>
<dbReference type="EMBL" id="CP072455">
    <property type="protein sequence ID" value="QTL40196.1"/>
    <property type="molecule type" value="Genomic_DNA"/>
</dbReference>
<evidence type="ECO:0000313" key="2">
    <source>
        <dbReference type="EMBL" id="PHM27404.1"/>
    </source>
</evidence>
<evidence type="ECO:0000313" key="3">
    <source>
        <dbReference type="EMBL" id="QTL40196.1"/>
    </source>
</evidence>
<dbReference type="RefSeq" id="WP_099136131.1">
    <property type="nucleotide sequence ID" value="NZ_CAWNNJ010000013.1"/>
</dbReference>
<dbReference type="PANTHER" id="PTHR39174:SF1">
    <property type="entry name" value="INNER MEMBRANE PROTEIN"/>
    <property type="match status" value="1"/>
</dbReference>
<name>A0A2D0IZN5_XENBU</name>
<proteinExistence type="predicted"/>
<dbReference type="AlphaFoldDB" id="A0A2D0IZN5"/>
<dbReference type="Proteomes" id="UP000225833">
    <property type="component" value="Unassembled WGS sequence"/>
</dbReference>
<evidence type="ECO:0000313" key="4">
    <source>
        <dbReference type="Proteomes" id="UP000225833"/>
    </source>
</evidence>
<dbReference type="OrthoDB" id="7062456at2"/>
<dbReference type="InterPro" id="IPR010398">
    <property type="entry name" value="DUF997"/>
</dbReference>